<evidence type="ECO:0000256" key="1">
    <source>
        <dbReference type="ARBA" id="ARBA00004651"/>
    </source>
</evidence>
<proteinExistence type="predicted"/>
<keyword evidence="2" id="KW-1003">Cell membrane</keyword>
<dbReference type="InterPro" id="IPR002528">
    <property type="entry name" value="MATE_fam"/>
</dbReference>
<dbReference type="Pfam" id="PF01554">
    <property type="entry name" value="MatE"/>
    <property type="match status" value="1"/>
</dbReference>
<feature type="transmembrane region" description="Helical" evidence="6">
    <location>
        <begin position="316"/>
        <end position="335"/>
    </location>
</feature>
<evidence type="ECO:0000256" key="6">
    <source>
        <dbReference type="SAM" id="Phobius"/>
    </source>
</evidence>
<keyword evidence="3 6" id="KW-0812">Transmembrane</keyword>
<feature type="transmembrane region" description="Helical" evidence="6">
    <location>
        <begin position="85"/>
        <end position="112"/>
    </location>
</feature>
<keyword evidence="4 6" id="KW-1133">Transmembrane helix</keyword>
<evidence type="ECO:0000256" key="4">
    <source>
        <dbReference type="ARBA" id="ARBA00022989"/>
    </source>
</evidence>
<feature type="transmembrane region" description="Helical" evidence="6">
    <location>
        <begin position="347"/>
        <end position="369"/>
    </location>
</feature>
<evidence type="ECO:0008006" key="9">
    <source>
        <dbReference type="Google" id="ProtNLM"/>
    </source>
</evidence>
<keyword evidence="5 6" id="KW-0472">Membrane</keyword>
<feature type="transmembrane region" description="Helical" evidence="6">
    <location>
        <begin position="404"/>
        <end position="424"/>
    </location>
</feature>
<protein>
    <recommendedName>
        <fullName evidence="9">Polysaccharide biosynthesis protein</fullName>
    </recommendedName>
</protein>
<evidence type="ECO:0000256" key="2">
    <source>
        <dbReference type="ARBA" id="ARBA00022475"/>
    </source>
</evidence>
<feature type="transmembrane region" description="Helical" evidence="6">
    <location>
        <begin position="42"/>
        <end position="64"/>
    </location>
</feature>
<feature type="transmembrane region" description="Helical" evidence="6">
    <location>
        <begin position="470"/>
        <end position="489"/>
    </location>
</feature>
<feature type="transmembrane region" description="Helical" evidence="6">
    <location>
        <begin position="436"/>
        <end position="458"/>
    </location>
</feature>
<dbReference type="GO" id="GO:0005886">
    <property type="term" value="C:plasma membrane"/>
    <property type="evidence" value="ECO:0007669"/>
    <property type="project" value="UniProtKB-SubCell"/>
</dbReference>
<sequence>MSSTANRIIKNTSFLYMKMGITMFISLYTTRLILNSLGPSDFGIFNLIGGSIAMLGFLNAAMANATQRFMSYSEGEGNKEKQKKIFNVSVILHFTISFIIAIILIIAGYFFFHGILNIPEERKFAAQTVYSSLIVSTMFTVMTVPYDATMNTHENMKYYAIIGIFESLLKLAAAFICVYTITDKLIIYGFLMACIPLITLTIVCVYCHRHYEECVINPQKYWNKTIMKEMTCFAGWNFLSTSSALIGNYGLGIIINHFFGALLNAAQGITNQINGQILALSNNFIKATNPIIGKSAGKQNLLLLQKATVESTRATTILYSIIAIPVFLYTPYILASWLKNVPEWSVLFVRLVIICNLIEFQYLSYASAVRSVGFIKHMSKYALIINLSPLFCTYILFINGFEPYYLYIIQIISRIILCMNILYYAKKYCNISYSSYLKNVTIPLNLTFITVITIMFSILKYYPCHNVSTLFISTIICFFILIIILSIIMNREEKNILKKIIQKIIK</sequence>
<evidence type="ECO:0000256" key="3">
    <source>
        <dbReference type="ARBA" id="ARBA00022692"/>
    </source>
</evidence>
<evidence type="ECO:0000313" key="7">
    <source>
        <dbReference type="EMBL" id="KAB5324455.1"/>
    </source>
</evidence>
<name>A0A7J5LIP7_BACSE</name>
<evidence type="ECO:0000313" key="8">
    <source>
        <dbReference type="Proteomes" id="UP000431177"/>
    </source>
</evidence>
<dbReference type="Proteomes" id="UP000431177">
    <property type="component" value="Unassembled WGS sequence"/>
</dbReference>
<dbReference type="AlphaFoldDB" id="A0A7J5LIP7"/>
<gene>
    <name evidence="7" type="ORF">F9950_16675</name>
</gene>
<feature type="transmembrane region" description="Helical" evidence="6">
    <location>
        <begin position="187"/>
        <end position="207"/>
    </location>
</feature>
<evidence type="ECO:0000256" key="5">
    <source>
        <dbReference type="ARBA" id="ARBA00023136"/>
    </source>
</evidence>
<accession>A0A7J5LIP7</accession>
<feature type="transmembrane region" description="Helical" evidence="6">
    <location>
        <begin position="124"/>
        <end position="146"/>
    </location>
</feature>
<feature type="transmembrane region" description="Helical" evidence="6">
    <location>
        <begin position="12"/>
        <end position="30"/>
    </location>
</feature>
<reference evidence="7 8" key="1">
    <citation type="journal article" date="2019" name="Nat. Med.">
        <title>A library of human gut bacterial isolates paired with longitudinal multiomics data enables mechanistic microbiome research.</title>
        <authorList>
            <person name="Poyet M."/>
            <person name="Groussin M."/>
            <person name="Gibbons S.M."/>
            <person name="Avila-Pacheco J."/>
            <person name="Jiang X."/>
            <person name="Kearney S.M."/>
            <person name="Perrotta A.R."/>
            <person name="Berdy B."/>
            <person name="Zhao S."/>
            <person name="Lieberman T.D."/>
            <person name="Swanson P.K."/>
            <person name="Smith M."/>
            <person name="Roesemann S."/>
            <person name="Alexander J.E."/>
            <person name="Rich S.A."/>
            <person name="Livny J."/>
            <person name="Vlamakis H."/>
            <person name="Clish C."/>
            <person name="Bullock K."/>
            <person name="Deik A."/>
            <person name="Scott J."/>
            <person name="Pierce K.A."/>
            <person name="Xavier R.J."/>
            <person name="Alm E.J."/>
        </authorList>
    </citation>
    <scope>NUCLEOTIDE SEQUENCE [LARGE SCALE GENOMIC DNA]</scope>
    <source>
        <strain evidence="7 8">BIOML-A2</strain>
    </source>
</reference>
<dbReference type="InterPro" id="IPR050833">
    <property type="entry name" value="Poly_Biosynth_Transport"/>
</dbReference>
<dbReference type="PANTHER" id="PTHR30250:SF26">
    <property type="entry name" value="PSMA PROTEIN"/>
    <property type="match status" value="1"/>
</dbReference>
<comment type="caution">
    <text evidence="7">The sequence shown here is derived from an EMBL/GenBank/DDBJ whole genome shotgun (WGS) entry which is preliminary data.</text>
</comment>
<comment type="subcellular location">
    <subcellularLocation>
        <location evidence="1">Cell membrane</location>
        <topology evidence="1">Multi-pass membrane protein</topology>
    </subcellularLocation>
</comment>
<dbReference type="PANTHER" id="PTHR30250">
    <property type="entry name" value="PST FAMILY PREDICTED COLANIC ACID TRANSPORTER"/>
    <property type="match status" value="1"/>
</dbReference>
<organism evidence="7 8">
    <name type="scientific">Bacteroides stercoris</name>
    <dbReference type="NCBI Taxonomy" id="46506"/>
    <lineage>
        <taxon>Bacteria</taxon>
        <taxon>Pseudomonadati</taxon>
        <taxon>Bacteroidota</taxon>
        <taxon>Bacteroidia</taxon>
        <taxon>Bacteroidales</taxon>
        <taxon>Bacteroidaceae</taxon>
        <taxon>Bacteroides</taxon>
    </lineage>
</organism>
<dbReference type="EMBL" id="WCLA01000051">
    <property type="protein sequence ID" value="KAB5324455.1"/>
    <property type="molecule type" value="Genomic_DNA"/>
</dbReference>
<feature type="transmembrane region" description="Helical" evidence="6">
    <location>
        <begin position="158"/>
        <end position="181"/>
    </location>
</feature>
<feature type="transmembrane region" description="Helical" evidence="6">
    <location>
        <begin position="381"/>
        <end position="398"/>
    </location>
</feature>
<dbReference type="GO" id="GO:0042910">
    <property type="term" value="F:xenobiotic transmembrane transporter activity"/>
    <property type="evidence" value="ECO:0007669"/>
    <property type="project" value="InterPro"/>
</dbReference>
<dbReference type="GO" id="GO:0015297">
    <property type="term" value="F:antiporter activity"/>
    <property type="evidence" value="ECO:0007669"/>
    <property type="project" value="InterPro"/>
</dbReference>